<dbReference type="RefSeq" id="WP_183775962.1">
    <property type="nucleotide sequence ID" value="NZ_CAWVEG010000037.1"/>
</dbReference>
<dbReference type="SUPFAM" id="SSF52540">
    <property type="entry name" value="P-loop containing nucleoside triphosphate hydrolases"/>
    <property type="match status" value="1"/>
</dbReference>
<proteinExistence type="predicted"/>
<dbReference type="EMBL" id="JACHFW010000015">
    <property type="protein sequence ID" value="MBB5265842.1"/>
    <property type="molecule type" value="Genomic_DNA"/>
</dbReference>
<accession>A0A7W8HDT4</accession>
<keyword evidence="1" id="KW-0808">Transferase</keyword>
<evidence type="ECO:0000313" key="1">
    <source>
        <dbReference type="EMBL" id="MBB5265842.1"/>
    </source>
</evidence>
<dbReference type="GO" id="GO:0016301">
    <property type="term" value="F:kinase activity"/>
    <property type="evidence" value="ECO:0007669"/>
    <property type="project" value="UniProtKB-KW"/>
</dbReference>
<dbReference type="AlphaFoldDB" id="A0A7W8HDT4"/>
<organism evidence="1 2">
    <name type="scientific">Catenibacillus scindens</name>
    <dbReference type="NCBI Taxonomy" id="673271"/>
    <lineage>
        <taxon>Bacteria</taxon>
        <taxon>Bacillati</taxon>
        <taxon>Bacillota</taxon>
        <taxon>Clostridia</taxon>
        <taxon>Lachnospirales</taxon>
        <taxon>Lachnospiraceae</taxon>
        <taxon>Catenibacillus</taxon>
    </lineage>
</organism>
<evidence type="ECO:0000313" key="2">
    <source>
        <dbReference type="Proteomes" id="UP000543642"/>
    </source>
</evidence>
<comment type="caution">
    <text evidence="1">The sequence shown here is derived from an EMBL/GenBank/DDBJ whole genome shotgun (WGS) entry which is preliminary data.</text>
</comment>
<reference evidence="1 2" key="1">
    <citation type="submission" date="2020-08" db="EMBL/GenBank/DDBJ databases">
        <title>Genomic Encyclopedia of Type Strains, Phase IV (KMG-IV): sequencing the most valuable type-strain genomes for metagenomic binning, comparative biology and taxonomic classification.</title>
        <authorList>
            <person name="Goeker M."/>
        </authorList>
    </citation>
    <scope>NUCLEOTIDE SEQUENCE [LARGE SCALE GENOMIC DNA]</scope>
    <source>
        <strain evidence="1 2">DSM 106146</strain>
    </source>
</reference>
<dbReference type="Proteomes" id="UP000543642">
    <property type="component" value="Unassembled WGS sequence"/>
</dbReference>
<dbReference type="Pfam" id="PF13189">
    <property type="entry name" value="Cytidylate_kin2"/>
    <property type="match status" value="1"/>
</dbReference>
<keyword evidence="2" id="KW-1185">Reference proteome</keyword>
<name>A0A7W8HDT4_9FIRM</name>
<dbReference type="Gene3D" id="3.40.50.300">
    <property type="entry name" value="P-loop containing nucleotide triphosphate hydrolases"/>
    <property type="match status" value="1"/>
</dbReference>
<protein>
    <submittedName>
        <fullName evidence="1">Cytidylate kinase</fullName>
    </submittedName>
</protein>
<gene>
    <name evidence="1" type="ORF">HNP82_002993</name>
</gene>
<keyword evidence="1" id="KW-0418">Kinase</keyword>
<dbReference type="InterPro" id="IPR027417">
    <property type="entry name" value="P-loop_NTPase"/>
</dbReference>
<sequence>MEKRNIVITIARQYGSGGKTVGRMLAKDLGFNCYGYELIRMASEDSGINEKLFGQVDESVRRTFLQKLANVRNIYDGGLLTPESDDFVSDDNLFNYQAKIIKELAEQENCVIIGRCADFVLKDYDNCLSIFVHGSKEFCLARAMERNSMTLREMEKFIEKTDKYRGDYYKYHTGHNWYDARNYDLCLDSSKLGFDGCVAAIKAHMAVRFKDYGLSL</sequence>